<dbReference type="Gene3D" id="1.10.630.10">
    <property type="entry name" value="Cytochrome P450"/>
    <property type="match status" value="1"/>
</dbReference>
<dbReference type="Proteomes" id="UP000702425">
    <property type="component" value="Unassembled WGS sequence"/>
</dbReference>
<dbReference type="InterPro" id="IPR036396">
    <property type="entry name" value="Cyt_P450_sf"/>
</dbReference>
<proteinExistence type="predicted"/>
<evidence type="ECO:0008006" key="3">
    <source>
        <dbReference type="Google" id="ProtNLM"/>
    </source>
</evidence>
<sequence>MNLNLDTIFSSLMNPALNEFQVWALQNPEESLSKTMLPPIALIEGLIANEPTYLQVKRLAFGANFCCAGQVVMGEFDTLEKALTSPQARGWRLGTSVLDPDRAPNQDVGGRNLFLLSLSDRETDSSSNHAAFRSCMQKYLFNSATTDRQGDEISRRLLDRLAADYAEMSHGAGGAFFTDVKCGWMGFLVRYLHYVIFGINPDDSESIELLTELHYTRQSPLHYFAVIGNLLQSLNLFGHGDLSALIERAATIYENSPALADFEESSENNGMTKRELAKLMTSIMGIAGLQGPLHLGYTAMGYRPLPAYKGQQTAEINPTDFWDRLDLDDRQSIELFLLECARLWAPVSATHRVATEPFTATVAGKERTFPAGTKVLIPLSLGLLDESFWGSTVYEFNAKRENLCPFHMGFHSVGDRSAGRICPGKDIALKMLVDVVSTVGKVRRASEPNLHG</sequence>
<evidence type="ECO:0000313" key="2">
    <source>
        <dbReference type="Proteomes" id="UP000702425"/>
    </source>
</evidence>
<accession>A0ABX2D1Q5</accession>
<comment type="caution">
    <text evidence="1">The sequence shown here is derived from an EMBL/GenBank/DDBJ whole genome shotgun (WGS) entry which is preliminary data.</text>
</comment>
<gene>
    <name evidence="1" type="ORF">E5S67_04294</name>
</gene>
<dbReference type="EMBL" id="SRRZ01000088">
    <property type="protein sequence ID" value="NQE36529.1"/>
    <property type="molecule type" value="Genomic_DNA"/>
</dbReference>
<organism evidence="1 2">
    <name type="scientific">Microcoleus asticus IPMA8</name>
    <dbReference type="NCBI Taxonomy" id="2563858"/>
    <lineage>
        <taxon>Bacteria</taxon>
        <taxon>Bacillati</taxon>
        <taxon>Cyanobacteriota</taxon>
        <taxon>Cyanophyceae</taxon>
        <taxon>Oscillatoriophycideae</taxon>
        <taxon>Oscillatoriales</taxon>
        <taxon>Microcoleaceae</taxon>
        <taxon>Microcoleus</taxon>
        <taxon>Microcoleus asticus</taxon>
    </lineage>
</organism>
<name>A0ABX2D1Q5_9CYAN</name>
<reference evidence="1 2" key="1">
    <citation type="journal article" date="2020" name="Sci. Rep.">
        <title>A novel cyanobacterial geosmin producer, revising GeoA distribution and dispersion patterns in Bacteria.</title>
        <authorList>
            <person name="Churro C."/>
            <person name="Semedo-Aguiar A.P."/>
            <person name="Silva A.D."/>
            <person name="Pereira-Leal J.B."/>
            <person name="Leite R.B."/>
        </authorList>
    </citation>
    <scope>NUCLEOTIDE SEQUENCE [LARGE SCALE GENOMIC DNA]</scope>
    <source>
        <strain evidence="1 2">IPMA8</strain>
    </source>
</reference>
<dbReference type="SUPFAM" id="SSF48264">
    <property type="entry name" value="Cytochrome P450"/>
    <property type="match status" value="1"/>
</dbReference>
<protein>
    <recommendedName>
        <fullName evidence="3">Cytochrome P450</fullName>
    </recommendedName>
</protein>
<keyword evidence="2" id="KW-1185">Reference proteome</keyword>
<evidence type="ECO:0000313" key="1">
    <source>
        <dbReference type="EMBL" id="NQE36529.1"/>
    </source>
</evidence>